<name>A0A5Y4FZV0_SALER</name>
<comment type="caution">
    <text evidence="1">The sequence shown here is derived from an EMBL/GenBank/DDBJ whole genome shotgun (WGS) entry which is preliminary data.</text>
</comment>
<evidence type="ECO:0000313" key="1">
    <source>
        <dbReference type="EMBL" id="ECK0237899.1"/>
    </source>
</evidence>
<gene>
    <name evidence="1" type="ORF">FQR18_03430</name>
</gene>
<dbReference type="EMBL" id="AAJAHT010000004">
    <property type="protein sequence ID" value="ECK0237899.1"/>
    <property type="molecule type" value="Genomic_DNA"/>
</dbReference>
<proteinExistence type="predicted"/>
<accession>A0A5Y4FZV0</accession>
<sequence>MIDHIKWPPAASVAVILPVLIPRPVNRVDLKVIVLRLFLTFSYAYFAEIANSLEDAVFLFCRYFYNGQVDIAK</sequence>
<reference evidence="1" key="1">
    <citation type="submission" date="2019-07" db="EMBL/GenBank/DDBJ databases">
        <authorList>
            <consortium name="PulseNet: The National Subtyping Network for Foodborne Disease Surveillance"/>
            <person name="Tarr C.L."/>
            <person name="Trees E."/>
            <person name="Katz L.S."/>
            <person name="Carleton-Romer H.A."/>
            <person name="Stroika S."/>
            <person name="Kucerova Z."/>
            <person name="Roache K.F."/>
            <person name="Sabol A.L."/>
            <person name="Besser J."/>
            <person name="Gerner-Smidt P."/>
        </authorList>
    </citation>
    <scope>NUCLEOTIDE SEQUENCE</scope>
    <source>
        <strain evidence="1">PNUSAS085489</strain>
    </source>
</reference>
<protein>
    <submittedName>
        <fullName evidence="1">Uncharacterized protein</fullName>
    </submittedName>
</protein>
<dbReference type="AlphaFoldDB" id="A0A5Y4FZV0"/>
<organism evidence="1">
    <name type="scientific">Salmonella enterica</name>
    <name type="common">Salmonella choleraesuis</name>
    <dbReference type="NCBI Taxonomy" id="28901"/>
    <lineage>
        <taxon>Bacteria</taxon>
        <taxon>Pseudomonadati</taxon>
        <taxon>Pseudomonadota</taxon>
        <taxon>Gammaproteobacteria</taxon>
        <taxon>Enterobacterales</taxon>
        <taxon>Enterobacteriaceae</taxon>
        <taxon>Salmonella</taxon>
    </lineage>
</organism>